<keyword evidence="4" id="KW-0597">Phosphoprotein</keyword>
<dbReference type="InterPro" id="IPR036097">
    <property type="entry name" value="HisK_dim/P_sf"/>
</dbReference>
<evidence type="ECO:0000259" key="7">
    <source>
        <dbReference type="PROSITE" id="PS50109"/>
    </source>
</evidence>
<evidence type="ECO:0000256" key="2">
    <source>
        <dbReference type="ARBA" id="ARBA00010587"/>
    </source>
</evidence>
<dbReference type="RefSeq" id="WP_169145856.1">
    <property type="nucleotide sequence ID" value="NZ_JABBGA010000007.1"/>
</dbReference>
<dbReference type="Pfam" id="PF02518">
    <property type="entry name" value="HATPase_c"/>
    <property type="match status" value="1"/>
</dbReference>
<dbReference type="InterPro" id="IPR003594">
    <property type="entry name" value="HATPase_dom"/>
</dbReference>
<dbReference type="AlphaFoldDB" id="A0A848G9T9"/>
<dbReference type="GO" id="GO:0046872">
    <property type="term" value="F:metal ion binding"/>
    <property type="evidence" value="ECO:0007669"/>
    <property type="project" value="UniProtKB-KW"/>
</dbReference>
<dbReference type="PANTHER" id="PTHR43065:SF50">
    <property type="entry name" value="HISTIDINE KINASE"/>
    <property type="match status" value="1"/>
</dbReference>
<dbReference type="CDD" id="cd12107">
    <property type="entry name" value="Hemerythrin"/>
    <property type="match status" value="1"/>
</dbReference>
<dbReference type="PRINTS" id="PR00344">
    <property type="entry name" value="BCTRLSENSOR"/>
</dbReference>
<comment type="catalytic activity">
    <reaction evidence="1">
        <text>ATP + protein L-histidine = ADP + protein N-phospho-L-histidine.</text>
        <dbReference type="EC" id="2.7.13.3"/>
    </reaction>
</comment>
<keyword evidence="6" id="KW-0408">Iron</keyword>
<dbReference type="InterPro" id="IPR004358">
    <property type="entry name" value="Sig_transdc_His_kin-like_C"/>
</dbReference>
<accession>A0A848G9T9</accession>
<dbReference type="PROSITE" id="PS50109">
    <property type="entry name" value="HIS_KIN"/>
    <property type="match status" value="1"/>
</dbReference>
<dbReference type="GO" id="GO:0000155">
    <property type="term" value="F:phosphorelay sensor kinase activity"/>
    <property type="evidence" value="ECO:0007669"/>
    <property type="project" value="InterPro"/>
</dbReference>
<dbReference type="InterPro" id="IPR005467">
    <property type="entry name" value="His_kinase_dom"/>
</dbReference>
<evidence type="ECO:0000313" key="9">
    <source>
        <dbReference type="Proteomes" id="UP000580043"/>
    </source>
</evidence>
<dbReference type="SMART" id="SM00387">
    <property type="entry name" value="HATPase_c"/>
    <property type="match status" value="1"/>
</dbReference>
<gene>
    <name evidence="8" type="ORF">HHL15_11260</name>
</gene>
<proteinExistence type="inferred from homology"/>
<dbReference type="EC" id="2.7.13.3" evidence="3"/>
<name>A0A848G9T9_9RHOO</name>
<dbReference type="InterPro" id="IPR003661">
    <property type="entry name" value="HisK_dim/P_dom"/>
</dbReference>
<evidence type="ECO:0000313" key="8">
    <source>
        <dbReference type="EMBL" id="NML26321.1"/>
    </source>
</evidence>
<dbReference type="NCBIfam" id="TIGR02481">
    <property type="entry name" value="hemeryth_dom"/>
    <property type="match status" value="1"/>
</dbReference>
<keyword evidence="5" id="KW-0479">Metal-binding</keyword>
<evidence type="ECO:0000256" key="3">
    <source>
        <dbReference type="ARBA" id="ARBA00012438"/>
    </source>
</evidence>
<dbReference type="Gene3D" id="1.20.120.50">
    <property type="entry name" value="Hemerythrin-like"/>
    <property type="match status" value="1"/>
</dbReference>
<comment type="similarity">
    <text evidence="2">Belongs to the hemerythrin family.</text>
</comment>
<dbReference type="Gene3D" id="3.30.565.10">
    <property type="entry name" value="Histidine kinase-like ATPase, C-terminal domain"/>
    <property type="match status" value="1"/>
</dbReference>
<sequence length="480" mass="51661">MSVRASIEPFCWASYFETGFGEVDAQHRKLVDLVNVLAQRAASGIEIQPAELAKVLDGLSRYALHHFATEEALMVDAGIDPRHIQSHRKAHADFVTQVGEMRGASATSRVVPLLHRFVTSWLTFHILDTDQSMARQMRAVAAGTSPAEAYEAESGHSSDPGNTALVVAVRNLLGLVAERNNELARINACLEERVGERTAALTAANQTLQRTLDTLQDTRDRLLEADKLAAVGQLAAGVAHEINNPLGYVASNLGTLREYADRLLALVDTADRLVAGSGRQDAWVAARDGTDLDFIREDLPSLVSESGKGLGRVAEIIHALQDFASPGPTEVSPHPLDALLDEVLRTTAAGRLPGQEVVRSYGELPAIPVNPTLLCEGFKALLDNACRALGGGPGKITLRARQVGESLVVDVEDTGCGMDEATRARIFEPFFTTRPVGQGRGLGLSTTYRIVRQHGGQIEVASRPGKGSRFRVSLPLRLPS</sequence>
<dbReference type="SUPFAM" id="SSF47384">
    <property type="entry name" value="Homodimeric domain of signal transducing histidine kinase"/>
    <property type="match status" value="1"/>
</dbReference>
<keyword evidence="9" id="KW-1185">Reference proteome</keyword>
<dbReference type="EMBL" id="JABBGA010000007">
    <property type="protein sequence ID" value="NML26321.1"/>
    <property type="molecule type" value="Genomic_DNA"/>
</dbReference>
<evidence type="ECO:0000256" key="1">
    <source>
        <dbReference type="ARBA" id="ARBA00000085"/>
    </source>
</evidence>
<feature type="domain" description="Histidine kinase" evidence="7">
    <location>
        <begin position="237"/>
        <end position="478"/>
    </location>
</feature>
<evidence type="ECO:0000256" key="5">
    <source>
        <dbReference type="ARBA" id="ARBA00022723"/>
    </source>
</evidence>
<protein>
    <recommendedName>
        <fullName evidence="3">histidine kinase</fullName>
        <ecNumber evidence="3">2.7.13.3</ecNumber>
    </recommendedName>
</protein>
<dbReference type="Gene3D" id="1.10.287.130">
    <property type="match status" value="1"/>
</dbReference>
<dbReference type="Proteomes" id="UP000580043">
    <property type="component" value="Unassembled WGS sequence"/>
</dbReference>
<dbReference type="InterPro" id="IPR036890">
    <property type="entry name" value="HATPase_C_sf"/>
</dbReference>
<evidence type="ECO:0000256" key="4">
    <source>
        <dbReference type="ARBA" id="ARBA00022553"/>
    </source>
</evidence>
<evidence type="ECO:0000256" key="6">
    <source>
        <dbReference type="ARBA" id="ARBA00023004"/>
    </source>
</evidence>
<dbReference type="CDD" id="cd00082">
    <property type="entry name" value="HisKA"/>
    <property type="match status" value="1"/>
</dbReference>
<comment type="caution">
    <text evidence="8">The sequence shown here is derived from an EMBL/GenBank/DDBJ whole genome shotgun (WGS) entry which is preliminary data.</text>
</comment>
<dbReference type="SUPFAM" id="SSF47188">
    <property type="entry name" value="Hemerythrin-like"/>
    <property type="match status" value="1"/>
</dbReference>
<dbReference type="SUPFAM" id="SSF55874">
    <property type="entry name" value="ATPase domain of HSP90 chaperone/DNA topoisomerase II/histidine kinase"/>
    <property type="match status" value="1"/>
</dbReference>
<dbReference type="Pfam" id="PF01814">
    <property type="entry name" value="Hemerythrin"/>
    <property type="match status" value="1"/>
</dbReference>
<dbReference type="InterPro" id="IPR035938">
    <property type="entry name" value="Hemerythrin-like_sf"/>
</dbReference>
<organism evidence="8 9">
    <name type="scientific">Zoogloea dura</name>
    <dbReference type="NCBI Taxonomy" id="2728840"/>
    <lineage>
        <taxon>Bacteria</taxon>
        <taxon>Pseudomonadati</taxon>
        <taxon>Pseudomonadota</taxon>
        <taxon>Betaproteobacteria</taxon>
        <taxon>Rhodocyclales</taxon>
        <taxon>Zoogloeaceae</taxon>
        <taxon>Zoogloea</taxon>
    </lineage>
</organism>
<dbReference type="PANTHER" id="PTHR43065">
    <property type="entry name" value="SENSOR HISTIDINE KINASE"/>
    <property type="match status" value="1"/>
</dbReference>
<reference evidence="8 9" key="1">
    <citation type="submission" date="2020-04" db="EMBL/GenBank/DDBJ databases">
        <title>Zoogloea sp. G-4-1-14 isolated from soil.</title>
        <authorList>
            <person name="Dahal R.H."/>
        </authorList>
    </citation>
    <scope>NUCLEOTIDE SEQUENCE [LARGE SCALE GENOMIC DNA]</scope>
    <source>
        <strain evidence="8 9">G-4-1-14</strain>
    </source>
</reference>
<dbReference type="InterPro" id="IPR012312">
    <property type="entry name" value="Hemerythrin-like"/>
</dbReference>
<dbReference type="InterPro" id="IPR012827">
    <property type="entry name" value="Hemerythrin_metal-bd"/>
</dbReference>